<dbReference type="PANTHER" id="PTHR37807:SF3">
    <property type="entry name" value="OS07G0160300 PROTEIN"/>
    <property type="match status" value="1"/>
</dbReference>
<evidence type="ECO:0008006" key="3">
    <source>
        <dbReference type="Google" id="ProtNLM"/>
    </source>
</evidence>
<dbReference type="SUPFAM" id="SSF52540">
    <property type="entry name" value="P-loop containing nucleoside triphosphate hydrolases"/>
    <property type="match status" value="1"/>
</dbReference>
<keyword evidence="2" id="KW-1185">Reference proteome</keyword>
<dbReference type="Pfam" id="PF13671">
    <property type="entry name" value="AAA_33"/>
    <property type="match status" value="1"/>
</dbReference>
<sequence>MNQEQFTIGQGPVIIAMKGHPGSGKSTLAQSIARVLRCPLIDKDDVRDCTSPLEPSTPDQLLNTLSYDVIWQIASTQLRLGLSVVLDSPLSRRSHLDSLRRLSASSAASLLVVECRPRDHSEWRRRLERRGLGEGDGSSWHKPSTWQDLERLLEEYDGCTNYEFGDVPRMVVDTTAPVGLGEMVSAVVEFIAAHAGGGHSHKVSNEVSTRMYIGCNS</sequence>
<evidence type="ECO:0000313" key="2">
    <source>
        <dbReference type="Proteomes" id="UP001168098"/>
    </source>
</evidence>
<gene>
    <name evidence="1" type="ORF">PVL29_015063</name>
</gene>
<dbReference type="Gene3D" id="3.40.50.300">
    <property type="entry name" value="P-loop containing nucleotide triphosphate hydrolases"/>
    <property type="match status" value="1"/>
</dbReference>
<organism evidence="1 2">
    <name type="scientific">Vitis rotundifolia</name>
    <name type="common">Muscadine grape</name>
    <dbReference type="NCBI Taxonomy" id="103349"/>
    <lineage>
        <taxon>Eukaryota</taxon>
        <taxon>Viridiplantae</taxon>
        <taxon>Streptophyta</taxon>
        <taxon>Embryophyta</taxon>
        <taxon>Tracheophyta</taxon>
        <taxon>Spermatophyta</taxon>
        <taxon>Magnoliopsida</taxon>
        <taxon>eudicotyledons</taxon>
        <taxon>Gunneridae</taxon>
        <taxon>Pentapetalae</taxon>
        <taxon>rosids</taxon>
        <taxon>Vitales</taxon>
        <taxon>Vitaceae</taxon>
        <taxon>Viteae</taxon>
        <taxon>Vitis</taxon>
    </lineage>
</organism>
<protein>
    <recommendedName>
        <fullName evidence="3">P-loop containing nucleoside triphosphate hydrolase protein</fullName>
    </recommendedName>
</protein>
<comment type="caution">
    <text evidence="1">The sequence shown here is derived from an EMBL/GenBank/DDBJ whole genome shotgun (WGS) entry which is preliminary data.</text>
</comment>
<evidence type="ECO:0000313" key="1">
    <source>
        <dbReference type="EMBL" id="KAJ9685991.1"/>
    </source>
</evidence>
<accession>A0AA39DJ10</accession>
<dbReference type="Proteomes" id="UP001168098">
    <property type="component" value="Unassembled WGS sequence"/>
</dbReference>
<dbReference type="AlphaFoldDB" id="A0AA39DJ10"/>
<proteinExistence type="predicted"/>
<reference evidence="1 2" key="1">
    <citation type="journal article" date="2023" name="BMC Biotechnol.">
        <title>Vitis rotundifolia cv Carlos genome sequencing.</title>
        <authorList>
            <person name="Huff M."/>
            <person name="Hulse-Kemp A."/>
            <person name="Scheffler B."/>
            <person name="Youngblood R."/>
            <person name="Simpson S."/>
            <person name="Babiker E."/>
            <person name="Staton M."/>
        </authorList>
    </citation>
    <scope>NUCLEOTIDE SEQUENCE [LARGE SCALE GENOMIC DNA]</scope>
    <source>
        <tissue evidence="1">Leaf</tissue>
    </source>
</reference>
<dbReference type="InterPro" id="IPR027417">
    <property type="entry name" value="P-loop_NTPase"/>
</dbReference>
<name>A0AA39DJ10_VITRO</name>
<dbReference type="PANTHER" id="PTHR37807">
    <property type="entry name" value="OS07G0160300 PROTEIN"/>
    <property type="match status" value="1"/>
</dbReference>
<dbReference type="EMBL" id="JARBHA010000012">
    <property type="protein sequence ID" value="KAJ9685991.1"/>
    <property type="molecule type" value="Genomic_DNA"/>
</dbReference>